<name>A0A1C1CLR9_9EURO</name>
<reference evidence="2" key="1">
    <citation type="submission" date="2015-07" db="EMBL/GenBank/DDBJ databases">
        <authorList>
            <person name="Teixeira M.M."/>
            <person name="Souza R.C."/>
            <person name="Almeida L.G."/>
            <person name="Vicente V.A."/>
            <person name="de Hoog S."/>
            <person name="Bocca A.L."/>
            <person name="de Almeida S.R."/>
            <person name="Vasconcelos A.T."/>
            <person name="Felipe M.S."/>
        </authorList>
    </citation>
    <scope>NUCLEOTIDE SEQUENCE [LARGE SCALE GENOMIC DNA]</scope>
    <source>
        <strain evidence="2">KSF</strain>
    </source>
</reference>
<dbReference type="EMBL" id="LGRB01000011">
    <property type="protein sequence ID" value="OCT49444.1"/>
    <property type="molecule type" value="Genomic_DNA"/>
</dbReference>
<organism evidence="1 2">
    <name type="scientific">Cladophialophora carrionii</name>
    <dbReference type="NCBI Taxonomy" id="86049"/>
    <lineage>
        <taxon>Eukaryota</taxon>
        <taxon>Fungi</taxon>
        <taxon>Dikarya</taxon>
        <taxon>Ascomycota</taxon>
        <taxon>Pezizomycotina</taxon>
        <taxon>Eurotiomycetes</taxon>
        <taxon>Chaetothyriomycetidae</taxon>
        <taxon>Chaetothyriales</taxon>
        <taxon>Herpotrichiellaceae</taxon>
        <taxon>Cladophialophora</taxon>
    </lineage>
</organism>
<dbReference type="VEuPathDB" id="FungiDB:CLCR_05315"/>
<accession>A0A1C1CLR9</accession>
<dbReference type="Proteomes" id="UP000094526">
    <property type="component" value="Unassembled WGS sequence"/>
</dbReference>
<proteinExistence type="predicted"/>
<keyword evidence="2" id="KW-1185">Reference proteome</keyword>
<gene>
    <name evidence="1" type="ORF">CLCR_05315</name>
</gene>
<comment type="caution">
    <text evidence="1">The sequence shown here is derived from an EMBL/GenBank/DDBJ whole genome shotgun (WGS) entry which is preliminary data.</text>
</comment>
<evidence type="ECO:0000313" key="2">
    <source>
        <dbReference type="Proteomes" id="UP000094526"/>
    </source>
</evidence>
<dbReference type="AlphaFoldDB" id="A0A1C1CLR9"/>
<dbReference type="OrthoDB" id="1896086at2759"/>
<evidence type="ECO:0000313" key="1">
    <source>
        <dbReference type="EMBL" id="OCT49444.1"/>
    </source>
</evidence>
<protein>
    <submittedName>
        <fullName evidence="1">Uncharacterized protein</fullName>
    </submittedName>
</protein>
<sequence>MESSIGNVYFDIMHDEYQETVMSAYPALRTIPESGRFRWDVRPGTVIRFAEAFAPAAKGDVPVDLGQQQGKR</sequence>